<dbReference type="Gene3D" id="3.40.50.300">
    <property type="entry name" value="P-loop containing nucleotide triphosphate hydrolases"/>
    <property type="match status" value="2"/>
</dbReference>
<dbReference type="InterPro" id="IPR014001">
    <property type="entry name" value="Helicase_ATP-bd"/>
</dbReference>
<keyword evidence="4 11" id="KW-0347">Helicase</keyword>
<keyword evidence="12" id="KW-1185">Reference proteome</keyword>
<keyword evidence="7" id="KW-0234">DNA repair</keyword>
<evidence type="ECO:0000256" key="2">
    <source>
        <dbReference type="ARBA" id="ARBA00022763"/>
    </source>
</evidence>
<dbReference type="PROSITE" id="PS51194">
    <property type="entry name" value="HELICASE_CTER"/>
    <property type="match status" value="1"/>
</dbReference>
<dbReference type="PANTHER" id="PTHR47964">
    <property type="entry name" value="ATP-DEPENDENT DNA HELICASE HOMOLOG RECG, CHLOROPLASTIC"/>
    <property type="match status" value="1"/>
</dbReference>
<dbReference type="PANTHER" id="PTHR47964:SF1">
    <property type="entry name" value="ATP-DEPENDENT DNA HELICASE HOMOLOG RECG, CHLOROPLASTIC"/>
    <property type="match status" value="1"/>
</dbReference>
<organism evidence="11 12">
    <name type="scientific">Gemelliphila asaccharolytica</name>
    <dbReference type="NCBI Taxonomy" id="502393"/>
    <lineage>
        <taxon>Bacteria</taxon>
        <taxon>Bacillati</taxon>
        <taxon>Bacillota</taxon>
        <taxon>Bacilli</taxon>
        <taxon>Bacillales</taxon>
        <taxon>Gemellaceae</taxon>
        <taxon>Gemelliphila</taxon>
    </lineage>
</organism>
<dbReference type="InterPro" id="IPR045562">
    <property type="entry name" value="RecG_dom3_C"/>
</dbReference>
<dbReference type="Proteomes" id="UP000070467">
    <property type="component" value="Unassembled WGS sequence"/>
</dbReference>
<reference evidence="11 12" key="1">
    <citation type="submission" date="2016-01" db="EMBL/GenBank/DDBJ databases">
        <authorList>
            <person name="Mitreva M."/>
            <person name="Pepin K.H."/>
            <person name="Mihindukulasuriya K.A."/>
            <person name="Fulton R."/>
            <person name="Fronick C."/>
            <person name="O'Laughlin M."/>
            <person name="Miner T."/>
            <person name="Herter B."/>
            <person name="Rosa B.A."/>
            <person name="Cordes M."/>
            <person name="Tomlinson C."/>
            <person name="Wollam A."/>
            <person name="Palsikar V.B."/>
            <person name="Mardis E.R."/>
            <person name="Wilson R.K."/>
        </authorList>
    </citation>
    <scope>NUCLEOTIDE SEQUENCE [LARGE SCALE GENOMIC DNA]</scope>
    <source>
        <strain evidence="11 12">KA00071</strain>
    </source>
</reference>
<keyword evidence="1" id="KW-0547">Nucleotide-binding</keyword>
<evidence type="ECO:0000313" key="12">
    <source>
        <dbReference type="Proteomes" id="UP000070467"/>
    </source>
</evidence>
<evidence type="ECO:0000313" key="11">
    <source>
        <dbReference type="EMBL" id="KXB58544.1"/>
    </source>
</evidence>
<dbReference type="SMART" id="SM00490">
    <property type="entry name" value="HELICc"/>
    <property type="match status" value="1"/>
</dbReference>
<dbReference type="NCBIfam" id="NF008165">
    <property type="entry name" value="PRK10917.1-3"/>
    <property type="match status" value="1"/>
</dbReference>
<protein>
    <recommendedName>
        <fullName evidence="8">Probable DNA 3'-5' helicase RecG</fullName>
    </recommendedName>
</protein>
<dbReference type="Pfam" id="PF17191">
    <property type="entry name" value="RecG_wedge"/>
    <property type="match status" value="1"/>
</dbReference>
<feature type="domain" description="Helicase ATP-binding" evidence="9">
    <location>
        <begin position="272"/>
        <end position="433"/>
    </location>
</feature>
<dbReference type="InterPro" id="IPR011545">
    <property type="entry name" value="DEAD/DEAH_box_helicase_dom"/>
</dbReference>
<keyword evidence="6" id="KW-0238">DNA-binding</keyword>
<dbReference type="InterPro" id="IPR012340">
    <property type="entry name" value="NA-bd_OB-fold"/>
</dbReference>
<evidence type="ECO:0000256" key="7">
    <source>
        <dbReference type="ARBA" id="ARBA00023204"/>
    </source>
</evidence>
<dbReference type="Pfam" id="PF00270">
    <property type="entry name" value="DEAD"/>
    <property type="match status" value="1"/>
</dbReference>
<evidence type="ECO:0000259" key="10">
    <source>
        <dbReference type="PROSITE" id="PS51194"/>
    </source>
</evidence>
<dbReference type="SUPFAM" id="SSF50249">
    <property type="entry name" value="Nucleic acid-binding proteins"/>
    <property type="match status" value="1"/>
</dbReference>
<dbReference type="InterPro" id="IPR033454">
    <property type="entry name" value="RecG_wedge"/>
</dbReference>
<keyword evidence="5" id="KW-0067">ATP-binding</keyword>
<evidence type="ECO:0000256" key="8">
    <source>
        <dbReference type="ARBA" id="ARBA00049819"/>
    </source>
</evidence>
<comment type="caution">
    <text evidence="11">The sequence shown here is derived from an EMBL/GenBank/DDBJ whole genome shotgun (WGS) entry which is preliminary data.</text>
</comment>
<dbReference type="SMART" id="SM00487">
    <property type="entry name" value="DEXDc"/>
    <property type="match status" value="1"/>
</dbReference>
<dbReference type="InterPro" id="IPR001650">
    <property type="entry name" value="Helicase_C-like"/>
</dbReference>
<evidence type="ECO:0000256" key="5">
    <source>
        <dbReference type="ARBA" id="ARBA00022840"/>
    </source>
</evidence>
<dbReference type="InterPro" id="IPR027417">
    <property type="entry name" value="P-loop_NTPase"/>
</dbReference>
<name>A0ABR5TMI5_9BACL</name>
<evidence type="ECO:0000259" key="9">
    <source>
        <dbReference type="PROSITE" id="PS51192"/>
    </source>
</evidence>
<dbReference type="Pfam" id="PF00271">
    <property type="entry name" value="Helicase_C"/>
    <property type="match status" value="1"/>
</dbReference>
<feature type="domain" description="Helicase C-terminal" evidence="10">
    <location>
        <begin position="452"/>
        <end position="613"/>
    </location>
</feature>
<gene>
    <name evidence="11" type="ORF">HMPREF1871_00308</name>
</gene>
<evidence type="ECO:0000256" key="6">
    <source>
        <dbReference type="ARBA" id="ARBA00023125"/>
    </source>
</evidence>
<proteinExistence type="predicted"/>
<evidence type="ECO:0000256" key="1">
    <source>
        <dbReference type="ARBA" id="ARBA00022741"/>
    </source>
</evidence>
<dbReference type="SUPFAM" id="SSF52540">
    <property type="entry name" value="P-loop containing nucleoside triphosphate hydrolases"/>
    <property type="match status" value="1"/>
</dbReference>
<dbReference type="RefSeq" id="WP_066129084.1">
    <property type="nucleotide sequence ID" value="NZ_KQ959861.1"/>
</dbReference>
<accession>A0ABR5TMI5</accession>
<dbReference type="EMBL" id="LSDB01000008">
    <property type="protein sequence ID" value="KXB58544.1"/>
    <property type="molecule type" value="Genomic_DNA"/>
</dbReference>
<evidence type="ECO:0000256" key="4">
    <source>
        <dbReference type="ARBA" id="ARBA00022806"/>
    </source>
</evidence>
<sequence length="669" mass="77244">MTNNVLQFSIDKLPGVGIKTKKLLNSFNIYSIKDLLFNVPYKLNYIPNLTREIKNKQKVKILGTVSSLITTRFYNKNKSRSYFTIISDIGSLKVFFFNQMYLKKKINIGDKVLIIGIYNINTLSITASSISLKNLPNNDDDEFKVTYSLPKGISQKKFSQLIVNSFELLKNEDNEIVDIVPENFKGIKSLEKILYNLHFPKNECTYNKIKKMFAFHELLYYQLKLQLQFSQKKDDKKFALKIKQSDVDFFIKKLPFLLTKSQNSSIEEICEDLKSPYQTMRLLQGDVGCGKTVVVATLIYAVSKLGMQSAIMAPTEILAVQHYNLFKDFYKNKNIKIELITSNTKKNTRENILEKLEEGEIDVLVGTHSIIQEDVKFKNIKFAVVDEQHRFGVNQRKKFLEKSKNINYLMLSATPIPRSMAISLVSNIKITNIDELPSGRQKTLTFKVNKKDLNSVYKNLKKELDKGRQAYVVCPLIEESEKSDLKNIINVYNDIKDYFKDEIRVAILNGKMKIEEKDFIMKDFAERNIDILVSTTVIEVGINVPNATYMIIMDANRFGLATLHQLRGRVGRGKEQAYCILVSDVKNERIDIMCIENDGFKIAEFDLKNRGPGDIFGIKQSGLPEFKVANIFEDVELMYLAKKLSFKLLEEKSNREKIMNYINFKNYNY</sequence>
<dbReference type="InterPro" id="IPR047112">
    <property type="entry name" value="RecG/Mfd"/>
</dbReference>
<keyword evidence="2" id="KW-0227">DNA damage</keyword>
<keyword evidence="3" id="KW-0378">Hydrolase</keyword>
<dbReference type="Gene3D" id="2.40.50.140">
    <property type="entry name" value="Nucleic acid-binding proteins"/>
    <property type="match status" value="1"/>
</dbReference>
<dbReference type="GO" id="GO:0004386">
    <property type="term" value="F:helicase activity"/>
    <property type="evidence" value="ECO:0007669"/>
    <property type="project" value="UniProtKB-KW"/>
</dbReference>
<dbReference type="Pfam" id="PF19833">
    <property type="entry name" value="RecG_dom3_C"/>
    <property type="match status" value="1"/>
</dbReference>
<dbReference type="PROSITE" id="PS51192">
    <property type="entry name" value="HELICASE_ATP_BIND_1"/>
    <property type="match status" value="1"/>
</dbReference>
<evidence type="ECO:0000256" key="3">
    <source>
        <dbReference type="ARBA" id="ARBA00022801"/>
    </source>
</evidence>